<comment type="caution">
    <text evidence="1">Lacks conserved residue(s) required for the propagation of feature annotation.</text>
</comment>
<dbReference type="GO" id="GO:0015501">
    <property type="term" value="F:glutamate:sodium symporter activity"/>
    <property type="evidence" value="ECO:0007669"/>
    <property type="project" value="UniProtKB-UniRule"/>
</dbReference>
<feature type="transmembrane region" description="Helical" evidence="1">
    <location>
        <begin position="67"/>
        <end position="90"/>
    </location>
</feature>
<dbReference type="RefSeq" id="WP_312893561.1">
    <property type="nucleotide sequence ID" value="NZ_BAAAJD010000058.1"/>
</dbReference>
<keyword evidence="1" id="KW-0472">Membrane</keyword>
<reference evidence="3 4" key="1">
    <citation type="submission" date="2020-08" db="EMBL/GenBank/DDBJ databases">
        <title>Sequencing the genomes of 1000 actinobacteria strains.</title>
        <authorList>
            <person name="Klenk H.-P."/>
        </authorList>
    </citation>
    <scope>NUCLEOTIDE SEQUENCE [LARGE SCALE GENOMIC DNA]</scope>
    <source>
        <strain evidence="3 4">DSM 44551</strain>
    </source>
</reference>
<evidence type="ECO:0000256" key="2">
    <source>
        <dbReference type="SAM" id="MobiDB-lite"/>
    </source>
</evidence>
<comment type="function">
    <text evidence="1">Catalyzes the sodium-dependent transport of glutamate.</text>
</comment>
<dbReference type="PANTHER" id="PTHR36178:SF1">
    <property type="entry name" value="SODIUM_GLUTAMATE SYMPORTER"/>
    <property type="match status" value="1"/>
</dbReference>
<evidence type="ECO:0000313" key="4">
    <source>
        <dbReference type="Proteomes" id="UP000572635"/>
    </source>
</evidence>
<gene>
    <name evidence="3" type="ORF">HDA36_002066</name>
</gene>
<feature type="compositionally biased region" description="Gly residues" evidence="2">
    <location>
        <begin position="214"/>
        <end position="223"/>
    </location>
</feature>
<comment type="similarity">
    <text evidence="1">Belongs to the glutamate:Na(+) symporter (ESS) (TC 2.A.27) family.</text>
</comment>
<feature type="transmembrane region" description="Helical" evidence="1">
    <location>
        <begin position="97"/>
        <end position="119"/>
    </location>
</feature>
<comment type="caution">
    <text evidence="3">The sequence shown here is derived from an EMBL/GenBank/DDBJ whole genome shotgun (WGS) entry which is preliminary data.</text>
</comment>
<keyword evidence="1" id="KW-0406">Ion transport</keyword>
<dbReference type="AlphaFoldDB" id="A0A7W8VD85"/>
<dbReference type="Proteomes" id="UP000572635">
    <property type="component" value="Unassembled WGS sequence"/>
</dbReference>
<dbReference type="InterPro" id="IPR004445">
    <property type="entry name" value="GltS"/>
</dbReference>
<accession>A0A7W8VD85</accession>
<keyword evidence="1" id="KW-0813">Transport</keyword>
<keyword evidence="1" id="KW-0769">Symport</keyword>
<keyword evidence="1" id="KW-0812">Transmembrane</keyword>
<name>A0A7W8VD85_9ACTN</name>
<dbReference type="HAMAP" id="MF_02062">
    <property type="entry name" value="GltS"/>
    <property type="match status" value="1"/>
</dbReference>
<dbReference type="GO" id="GO:0015813">
    <property type="term" value="P:L-glutamate transmembrane transport"/>
    <property type="evidence" value="ECO:0007669"/>
    <property type="project" value="InterPro"/>
</dbReference>
<dbReference type="EMBL" id="JACHDB010000001">
    <property type="protein sequence ID" value="MBB5431982.1"/>
    <property type="molecule type" value="Genomic_DNA"/>
</dbReference>
<keyword evidence="1" id="KW-0739">Sodium transport</keyword>
<feature type="transmembrane region" description="Helical" evidence="1">
    <location>
        <begin position="299"/>
        <end position="320"/>
    </location>
</feature>
<feature type="transmembrane region" description="Helical" evidence="1">
    <location>
        <begin position="397"/>
        <end position="419"/>
    </location>
</feature>
<feature type="transmembrane region" description="Helical" evidence="1">
    <location>
        <begin position="36"/>
        <end position="55"/>
    </location>
</feature>
<feature type="transmembrane region" description="Helical" evidence="1">
    <location>
        <begin position="239"/>
        <end position="263"/>
    </location>
</feature>
<keyword evidence="1" id="KW-0029">Amino-acid transport</keyword>
<evidence type="ECO:0000313" key="3">
    <source>
        <dbReference type="EMBL" id="MBB5431982.1"/>
    </source>
</evidence>
<keyword evidence="1" id="KW-0915">Sodium</keyword>
<proteinExistence type="inferred from homology"/>
<dbReference type="GO" id="GO:0005886">
    <property type="term" value="C:plasma membrane"/>
    <property type="evidence" value="ECO:0007669"/>
    <property type="project" value="UniProtKB-SubCell"/>
</dbReference>
<evidence type="ECO:0000256" key="1">
    <source>
        <dbReference type="HAMAP-Rule" id="MF_02062"/>
    </source>
</evidence>
<protein>
    <recommendedName>
        <fullName evidence="1">Sodium/glutamate symporter</fullName>
    </recommendedName>
</protein>
<feature type="region of interest" description="Disordered" evidence="2">
    <location>
        <begin position="210"/>
        <end position="231"/>
    </location>
</feature>
<keyword evidence="1" id="KW-1133">Transmembrane helix</keyword>
<organism evidence="3 4">
    <name type="scientific">Nocardiopsis composta</name>
    <dbReference type="NCBI Taxonomy" id="157465"/>
    <lineage>
        <taxon>Bacteria</taxon>
        <taxon>Bacillati</taxon>
        <taxon>Actinomycetota</taxon>
        <taxon>Actinomycetes</taxon>
        <taxon>Streptosporangiales</taxon>
        <taxon>Nocardiopsidaceae</taxon>
        <taxon>Nocardiopsis</taxon>
    </lineage>
</organism>
<feature type="transmembrane region" description="Helical" evidence="1">
    <location>
        <begin position="161"/>
        <end position="186"/>
    </location>
</feature>
<keyword evidence="4" id="KW-1185">Reference proteome</keyword>
<comment type="subcellular location">
    <subcellularLocation>
        <location evidence="1">Cell membrane</location>
        <topology evidence="1">Multi-pass membrane protein</topology>
    </subcellularLocation>
</comment>
<keyword evidence="1" id="KW-1003">Cell membrane</keyword>
<dbReference type="PANTHER" id="PTHR36178">
    <property type="entry name" value="SLR0625 PROTEIN"/>
    <property type="match status" value="1"/>
</dbReference>
<dbReference type="Pfam" id="PF03616">
    <property type="entry name" value="Glt_symporter"/>
    <property type="match status" value="2"/>
</dbReference>
<sequence>MNFELSLDLVQSSALAGVLLLLGEAARRRIGFLERFSIPGPVIGGFAFAVILLVLRETGTAAVEFDTSLQAPAMIAFFTTVGLSGSLSLLRKGGRLLIVYLLACWTLAVVQNLVGIGMAEALGVDPLLGIMAGAVSLEGGHGAAAAFGPTAEEMGAAGATAVAVASATFGLVAGSLLGGPLAGWLVKRYRVAVPAPSAAPVAVGADGSAAEGPAAGGSGGPDRAGGAEKGRSPAEAAGYAQLLPTAALIGVIMVAGVALGKWFSGATGFVLPDYVGAMVVAVVVRNLNDRFRLVRLDAGAIEVVSSLTLGFFLTMAMMSLRIWELYALALPLFGILVVQVVVILLFVVFVVFRMLGRGYDAATMAAGMIGHGLGGTPNAMANMSAFNQRFGVRSEKAFLVVPLAGAVLIDLVGLPWIVWCMNAVA</sequence>
<feature type="transmembrane region" description="Helical" evidence="1">
    <location>
        <begin position="326"/>
        <end position="352"/>
    </location>
</feature>
<feature type="transmembrane region" description="Helical" evidence="1">
    <location>
        <begin position="269"/>
        <end position="287"/>
    </location>
</feature>